<accession>A0A0N4XX13</accession>
<keyword evidence="1" id="KW-1133">Transmembrane helix</keyword>
<proteinExistence type="predicted"/>
<reference evidence="4" key="1">
    <citation type="submission" date="2017-02" db="UniProtKB">
        <authorList>
            <consortium name="WormBaseParasite"/>
        </authorList>
    </citation>
    <scope>IDENTIFICATION</scope>
</reference>
<protein>
    <submittedName>
        <fullName evidence="4">PhoLip_ATPase_C domain-containing protein</fullName>
    </submittedName>
</protein>
<keyword evidence="1" id="KW-0472">Membrane</keyword>
<dbReference type="WBParaSite" id="NBR_0000748201-mRNA-1">
    <property type="protein sequence ID" value="NBR_0000748201-mRNA-1"/>
    <property type="gene ID" value="NBR_0000748201"/>
</dbReference>
<name>A0A0N4XX13_NIPBR</name>
<dbReference type="OMA" id="MMHAREG"/>
<evidence type="ECO:0000313" key="3">
    <source>
        <dbReference type="Proteomes" id="UP000271162"/>
    </source>
</evidence>
<keyword evidence="3" id="KW-1185">Reference proteome</keyword>
<evidence type="ECO:0000313" key="4">
    <source>
        <dbReference type="WBParaSite" id="NBR_0000748201-mRNA-1"/>
    </source>
</evidence>
<evidence type="ECO:0000256" key="1">
    <source>
        <dbReference type="SAM" id="Phobius"/>
    </source>
</evidence>
<evidence type="ECO:0000313" key="2">
    <source>
        <dbReference type="EMBL" id="VDL71072.1"/>
    </source>
</evidence>
<sequence length="100" mass="11059">MFLNSFVIFSYGCVSFGLIATGLVFTVFAIFQKDSQIGKVTFLGPLLLYKVWLAGPTTMVVGLVLCGKVIIDWGPAMLHAREDSIDRRLLEHHISVSVQN</sequence>
<feature type="transmembrane region" description="Helical" evidence="1">
    <location>
        <begin position="51"/>
        <end position="71"/>
    </location>
</feature>
<organism evidence="4">
    <name type="scientific">Nippostrongylus brasiliensis</name>
    <name type="common">Rat hookworm</name>
    <dbReference type="NCBI Taxonomy" id="27835"/>
    <lineage>
        <taxon>Eukaryota</taxon>
        <taxon>Metazoa</taxon>
        <taxon>Ecdysozoa</taxon>
        <taxon>Nematoda</taxon>
        <taxon>Chromadorea</taxon>
        <taxon>Rhabditida</taxon>
        <taxon>Rhabditina</taxon>
        <taxon>Rhabditomorpha</taxon>
        <taxon>Strongyloidea</taxon>
        <taxon>Heligmosomidae</taxon>
        <taxon>Nippostrongylus</taxon>
    </lineage>
</organism>
<feature type="transmembrane region" description="Helical" evidence="1">
    <location>
        <begin position="7"/>
        <end position="31"/>
    </location>
</feature>
<dbReference type="Proteomes" id="UP000271162">
    <property type="component" value="Unassembled WGS sequence"/>
</dbReference>
<reference evidence="2 3" key="2">
    <citation type="submission" date="2018-11" db="EMBL/GenBank/DDBJ databases">
        <authorList>
            <consortium name="Pathogen Informatics"/>
        </authorList>
    </citation>
    <scope>NUCLEOTIDE SEQUENCE [LARGE SCALE GENOMIC DNA]</scope>
</reference>
<keyword evidence="1" id="KW-0812">Transmembrane</keyword>
<dbReference type="AlphaFoldDB" id="A0A0N4XX13"/>
<gene>
    <name evidence="2" type="ORF">NBR_LOCUS7483</name>
</gene>
<dbReference type="EMBL" id="UYSL01019893">
    <property type="protein sequence ID" value="VDL71072.1"/>
    <property type="molecule type" value="Genomic_DNA"/>
</dbReference>